<proteinExistence type="predicted"/>
<reference evidence="2" key="1">
    <citation type="journal article" date="2019" name="Int. J. Syst. Evol. Microbiol.">
        <title>The Global Catalogue of Microorganisms (GCM) 10K type strain sequencing project: providing services to taxonomists for standard genome sequencing and annotation.</title>
        <authorList>
            <consortium name="The Broad Institute Genomics Platform"/>
            <consortium name="The Broad Institute Genome Sequencing Center for Infectious Disease"/>
            <person name="Wu L."/>
            <person name="Ma J."/>
        </authorList>
    </citation>
    <scope>NUCLEOTIDE SEQUENCE [LARGE SCALE GENOMIC DNA]</scope>
    <source>
        <strain evidence="2">DT72</strain>
    </source>
</reference>
<dbReference type="InterPro" id="IPR014710">
    <property type="entry name" value="RmlC-like_jellyroll"/>
</dbReference>
<organism evidence="1 2">
    <name type="scientific">Rhodococcus gannanensis</name>
    <dbReference type="NCBI Taxonomy" id="1960308"/>
    <lineage>
        <taxon>Bacteria</taxon>
        <taxon>Bacillati</taxon>
        <taxon>Actinomycetota</taxon>
        <taxon>Actinomycetes</taxon>
        <taxon>Mycobacteriales</taxon>
        <taxon>Nocardiaceae</taxon>
        <taxon>Rhodococcus</taxon>
    </lineage>
</organism>
<protein>
    <submittedName>
        <fullName evidence="1">Cupin</fullName>
    </submittedName>
</protein>
<keyword evidence="2" id="KW-1185">Reference proteome</keyword>
<dbReference type="Gene3D" id="2.60.120.10">
    <property type="entry name" value="Jelly Rolls"/>
    <property type="match status" value="1"/>
</dbReference>
<gene>
    <name evidence="1" type="ORF">ACFSJG_14675</name>
</gene>
<evidence type="ECO:0000313" key="1">
    <source>
        <dbReference type="EMBL" id="MFD1813464.1"/>
    </source>
</evidence>
<dbReference type="EMBL" id="JBHUFB010000010">
    <property type="protein sequence ID" value="MFD1813464.1"/>
    <property type="molecule type" value="Genomic_DNA"/>
</dbReference>
<name>A0ABW4P677_9NOCA</name>
<accession>A0ABW4P677</accession>
<comment type="caution">
    <text evidence="1">The sequence shown here is derived from an EMBL/GenBank/DDBJ whole genome shotgun (WGS) entry which is preliminary data.</text>
</comment>
<evidence type="ECO:0000313" key="2">
    <source>
        <dbReference type="Proteomes" id="UP001597286"/>
    </source>
</evidence>
<dbReference type="RefSeq" id="WP_378485920.1">
    <property type="nucleotide sequence ID" value="NZ_JBHUFB010000010.1"/>
</dbReference>
<dbReference type="InterPro" id="IPR011051">
    <property type="entry name" value="RmlC_Cupin_sf"/>
</dbReference>
<dbReference type="Proteomes" id="UP001597286">
    <property type="component" value="Unassembled WGS sequence"/>
</dbReference>
<dbReference type="SUPFAM" id="SSF51182">
    <property type="entry name" value="RmlC-like cupins"/>
    <property type="match status" value="1"/>
</dbReference>
<sequence length="110" mass="11887">MSVDQDTRTLTEITGLRDANTQDGTAPRIERVAAVAGVTVVRLSFRAGQSMEDHKARFPILVQGQSGHVTFATADRTVDLVPGVAVHVDAELTHRLQAVEDSVITLLVLR</sequence>